<dbReference type="OrthoDB" id="9793478at2"/>
<dbReference type="GO" id="GO:0043024">
    <property type="term" value="F:ribosomal small subunit binding"/>
    <property type="evidence" value="ECO:0007669"/>
    <property type="project" value="TreeGrafter"/>
</dbReference>
<dbReference type="SUPFAM" id="SSF89919">
    <property type="entry name" value="Ribosome-binding factor A, RbfA"/>
    <property type="match status" value="1"/>
</dbReference>
<evidence type="ECO:0000256" key="3">
    <source>
        <dbReference type="SAM" id="MobiDB-lite"/>
    </source>
</evidence>
<evidence type="ECO:0000313" key="5">
    <source>
        <dbReference type="Proteomes" id="UP000306196"/>
    </source>
</evidence>
<comment type="subunit">
    <text evidence="2">Monomer. Binds 30S ribosomal subunits, but not 50S ribosomal subunits or 70S ribosomes.</text>
</comment>
<dbReference type="InterPro" id="IPR015946">
    <property type="entry name" value="KH_dom-like_a/b"/>
</dbReference>
<proteinExistence type="inferred from homology"/>
<reference evidence="4 5" key="1">
    <citation type="submission" date="2019-05" db="EMBL/GenBank/DDBJ databases">
        <title>Verrucobacter flavum gen. nov., sp. nov. a new member of the family Verrucomicrobiaceae.</title>
        <authorList>
            <person name="Szuroczki S."/>
            <person name="Abbaszade G."/>
            <person name="Szabo A."/>
            <person name="Felfoldi T."/>
            <person name="Schumann P."/>
            <person name="Boka K."/>
            <person name="Keki Z."/>
            <person name="Toumi M."/>
            <person name="Toth E."/>
        </authorList>
    </citation>
    <scope>NUCLEOTIDE SEQUENCE [LARGE SCALE GENOMIC DNA]</scope>
    <source>
        <strain evidence="4 5">MG-N-17</strain>
    </source>
</reference>
<dbReference type="InterPro" id="IPR000238">
    <property type="entry name" value="RbfA"/>
</dbReference>
<protein>
    <recommendedName>
        <fullName evidence="2">Ribosome-binding factor A</fullName>
    </recommendedName>
</protein>
<organism evidence="4 5">
    <name type="scientific">Phragmitibacter flavus</name>
    <dbReference type="NCBI Taxonomy" id="2576071"/>
    <lineage>
        <taxon>Bacteria</taxon>
        <taxon>Pseudomonadati</taxon>
        <taxon>Verrucomicrobiota</taxon>
        <taxon>Verrucomicrobiia</taxon>
        <taxon>Verrucomicrobiales</taxon>
        <taxon>Verrucomicrobiaceae</taxon>
        <taxon>Phragmitibacter</taxon>
    </lineage>
</organism>
<dbReference type="GO" id="GO:0030490">
    <property type="term" value="P:maturation of SSU-rRNA"/>
    <property type="evidence" value="ECO:0007669"/>
    <property type="project" value="UniProtKB-UniRule"/>
</dbReference>
<evidence type="ECO:0000256" key="2">
    <source>
        <dbReference type="HAMAP-Rule" id="MF_00003"/>
    </source>
</evidence>
<keyword evidence="2" id="KW-0963">Cytoplasm</keyword>
<keyword evidence="5" id="KW-1185">Reference proteome</keyword>
<evidence type="ECO:0000313" key="4">
    <source>
        <dbReference type="EMBL" id="TLD68571.1"/>
    </source>
</evidence>
<dbReference type="AlphaFoldDB" id="A0A5R8K8E2"/>
<dbReference type="PANTHER" id="PTHR33515">
    <property type="entry name" value="RIBOSOME-BINDING FACTOR A, CHLOROPLASTIC-RELATED"/>
    <property type="match status" value="1"/>
</dbReference>
<comment type="function">
    <text evidence="2">One of several proteins that assist in the late maturation steps of the functional core of the 30S ribosomal subunit. Associates with free 30S ribosomal subunits (but not with 30S subunits that are part of 70S ribosomes or polysomes). Required for efficient processing of 16S rRNA. May interact with the 5'-terminal helix region of 16S rRNA.</text>
</comment>
<dbReference type="Gene3D" id="3.30.300.20">
    <property type="match status" value="1"/>
</dbReference>
<accession>A0A5R8K8E2</accession>
<comment type="subcellular location">
    <subcellularLocation>
        <location evidence="2">Cytoplasm</location>
    </subcellularLocation>
</comment>
<keyword evidence="1 2" id="KW-0690">Ribosome biogenesis</keyword>
<dbReference type="HAMAP" id="MF_00003">
    <property type="entry name" value="RbfA"/>
    <property type="match status" value="1"/>
</dbReference>
<dbReference type="Proteomes" id="UP000306196">
    <property type="component" value="Unassembled WGS sequence"/>
</dbReference>
<name>A0A5R8K8E2_9BACT</name>
<evidence type="ECO:0000256" key="1">
    <source>
        <dbReference type="ARBA" id="ARBA00022517"/>
    </source>
</evidence>
<dbReference type="InterPro" id="IPR020053">
    <property type="entry name" value="Ribosome-bd_factorA_CS"/>
</dbReference>
<gene>
    <name evidence="2 4" type="primary">rbfA</name>
    <name evidence="4" type="ORF">FEM03_21875</name>
</gene>
<dbReference type="NCBIfam" id="TIGR00082">
    <property type="entry name" value="rbfA"/>
    <property type="match status" value="1"/>
</dbReference>
<dbReference type="EMBL" id="VAUV01000022">
    <property type="protein sequence ID" value="TLD68571.1"/>
    <property type="molecule type" value="Genomic_DNA"/>
</dbReference>
<dbReference type="GO" id="GO:0005829">
    <property type="term" value="C:cytosol"/>
    <property type="evidence" value="ECO:0007669"/>
    <property type="project" value="TreeGrafter"/>
</dbReference>
<dbReference type="Pfam" id="PF02033">
    <property type="entry name" value="RBFA"/>
    <property type="match status" value="1"/>
</dbReference>
<comment type="similarity">
    <text evidence="2">Belongs to the RbfA family.</text>
</comment>
<feature type="region of interest" description="Disordered" evidence="3">
    <location>
        <begin position="137"/>
        <end position="164"/>
    </location>
</feature>
<dbReference type="PANTHER" id="PTHR33515:SF1">
    <property type="entry name" value="RIBOSOME-BINDING FACTOR A, CHLOROPLASTIC-RELATED"/>
    <property type="match status" value="1"/>
</dbReference>
<dbReference type="PROSITE" id="PS01319">
    <property type="entry name" value="RBFA"/>
    <property type="match status" value="1"/>
</dbReference>
<sequence length="164" mass="18876">MERQGLGFTFYGPGLSRLCELEFKTSMNHRLLRVKELIRRELGTIMERHVTFPGALVTIHDVDITPDLKQCFIFVGVLGGEGDPREAVYKLNDMRVTLQRELFKRVILKNSPTLHFKYDNSIERGVKILHAIENLPEPLPEGEYDDSRVMDDDDDVEKGDDKKS</sequence>
<comment type="caution">
    <text evidence="4">The sequence shown here is derived from an EMBL/GenBank/DDBJ whole genome shotgun (WGS) entry which is preliminary data.</text>
</comment>
<dbReference type="InterPro" id="IPR023799">
    <property type="entry name" value="RbfA_dom_sf"/>
</dbReference>